<name>A0A3S0YG19_CHLFR</name>
<feature type="compositionally biased region" description="Polar residues" evidence="1">
    <location>
        <begin position="254"/>
        <end position="267"/>
    </location>
</feature>
<evidence type="ECO:0000313" key="2">
    <source>
        <dbReference type="EMBL" id="RUR83799.1"/>
    </source>
</evidence>
<evidence type="ECO:0000256" key="1">
    <source>
        <dbReference type="SAM" id="MobiDB-lite"/>
    </source>
</evidence>
<dbReference type="STRING" id="211165.GCA_000317285_00065"/>
<gene>
    <name evidence="2" type="ORF">PCC6912_20420</name>
</gene>
<comment type="caution">
    <text evidence="2">The sequence shown here is derived from an EMBL/GenBank/DDBJ whole genome shotgun (WGS) entry which is preliminary data.</text>
</comment>
<dbReference type="Proteomes" id="UP000268857">
    <property type="component" value="Unassembled WGS sequence"/>
</dbReference>
<feature type="region of interest" description="Disordered" evidence="1">
    <location>
        <begin position="254"/>
        <end position="274"/>
    </location>
</feature>
<keyword evidence="3" id="KW-1185">Reference proteome</keyword>
<accession>A0A3S0YG19</accession>
<dbReference type="EMBL" id="RSCJ01000006">
    <property type="protein sequence ID" value="RUR83799.1"/>
    <property type="molecule type" value="Genomic_DNA"/>
</dbReference>
<dbReference type="AlphaFoldDB" id="A0A3S0YG19"/>
<dbReference type="RefSeq" id="WP_016877657.1">
    <property type="nucleotide sequence ID" value="NZ_AJLN01000015.1"/>
</dbReference>
<proteinExistence type="predicted"/>
<dbReference type="OrthoDB" id="483418at2"/>
<protein>
    <submittedName>
        <fullName evidence="2">Uncharacterized protein</fullName>
    </submittedName>
</protein>
<reference evidence="2 3" key="1">
    <citation type="journal article" date="2019" name="Genome Biol. Evol.">
        <title>Day and night: Metabolic profiles and evolutionary relationships of six axenic non-marine cyanobacteria.</title>
        <authorList>
            <person name="Will S.E."/>
            <person name="Henke P."/>
            <person name="Boedeker C."/>
            <person name="Huang S."/>
            <person name="Brinkmann H."/>
            <person name="Rohde M."/>
            <person name="Jarek M."/>
            <person name="Friedl T."/>
            <person name="Seufert S."/>
            <person name="Schumacher M."/>
            <person name="Overmann J."/>
            <person name="Neumann-Schaal M."/>
            <person name="Petersen J."/>
        </authorList>
    </citation>
    <scope>NUCLEOTIDE SEQUENCE [LARGE SCALE GENOMIC DNA]</scope>
    <source>
        <strain evidence="2 3">PCC 6912</strain>
    </source>
</reference>
<evidence type="ECO:0000313" key="3">
    <source>
        <dbReference type="Proteomes" id="UP000268857"/>
    </source>
</evidence>
<sequence length="274" mass="30035">MKLRYIDSFSLITPCAIASVLTLNQVVLANTIRQVAASQVSGENAKLQTVKVWPGHGVSISFYRTGETIKKIWLDDPSKFVFDVDGCLEGLGRCSGKSTGAGFIHIRRIEKVKIPGLPPASYGAHMTVITEAGGTRKSYHFRIVSGTGAPQYSQIEIIGDTTPNKPEQVEPKVSYLALSDSRYIAKGMQVALYKQWITVDSKLWKRLNQLVELRSQGEELVIAASNAGVSMQLVEKLMSLGGKRFIEMPPLNVDTNNTQLGQPTSPNLVVESKR</sequence>
<organism evidence="2 3">
    <name type="scientific">Chlorogloeopsis fritschii PCC 6912</name>
    <dbReference type="NCBI Taxonomy" id="211165"/>
    <lineage>
        <taxon>Bacteria</taxon>
        <taxon>Bacillati</taxon>
        <taxon>Cyanobacteriota</taxon>
        <taxon>Cyanophyceae</taxon>
        <taxon>Nostocales</taxon>
        <taxon>Chlorogloeopsidaceae</taxon>
        <taxon>Chlorogloeopsis</taxon>
    </lineage>
</organism>